<dbReference type="InterPro" id="IPR018114">
    <property type="entry name" value="TRYPSIN_HIS"/>
</dbReference>
<dbReference type="AlphaFoldDB" id="A0A1I8QC86"/>
<dbReference type="InterPro" id="IPR051333">
    <property type="entry name" value="CLIP_Serine_Protease"/>
</dbReference>
<keyword evidence="6" id="KW-0645">Protease</keyword>
<proteinExistence type="predicted"/>
<feature type="chain" id="PRO_5009328100" description="Peptidase S1 domain-containing protein" evidence="8">
    <location>
        <begin position="27"/>
        <end position="498"/>
    </location>
</feature>
<dbReference type="Gene3D" id="2.40.10.10">
    <property type="entry name" value="Trypsin-like serine proteases"/>
    <property type="match status" value="1"/>
</dbReference>
<evidence type="ECO:0000256" key="6">
    <source>
        <dbReference type="RuleBase" id="RU363034"/>
    </source>
</evidence>
<keyword evidence="11" id="KW-1185">Reference proteome</keyword>
<dbReference type="GO" id="GO:0005576">
    <property type="term" value="C:extracellular region"/>
    <property type="evidence" value="ECO:0007669"/>
    <property type="project" value="UniProtKB-SubCell"/>
</dbReference>
<dbReference type="FunFam" id="2.40.10.10:FF:000054">
    <property type="entry name" value="Complement C1r subcomponent"/>
    <property type="match status" value="1"/>
</dbReference>
<keyword evidence="3 8" id="KW-0732">Signal</keyword>
<dbReference type="VEuPathDB" id="VectorBase:SCAU015811"/>
<evidence type="ECO:0000256" key="4">
    <source>
        <dbReference type="ARBA" id="ARBA00023157"/>
    </source>
</evidence>
<dbReference type="InterPro" id="IPR038565">
    <property type="entry name" value="CLIP_sf"/>
</dbReference>
<dbReference type="STRING" id="35570.A0A1I8QC86"/>
<dbReference type="PROSITE" id="PS50240">
    <property type="entry name" value="TRYPSIN_DOM"/>
    <property type="match status" value="1"/>
</dbReference>
<evidence type="ECO:0000313" key="11">
    <source>
        <dbReference type="Proteomes" id="UP000095300"/>
    </source>
</evidence>
<feature type="compositionally biased region" description="Basic and acidic residues" evidence="7">
    <location>
        <begin position="133"/>
        <end position="156"/>
    </location>
</feature>
<evidence type="ECO:0000256" key="5">
    <source>
        <dbReference type="ARBA" id="ARBA00023180"/>
    </source>
</evidence>
<dbReference type="EnsemblMetazoa" id="SCAU015811-RA">
    <property type="protein sequence ID" value="SCAU015811-PA"/>
    <property type="gene ID" value="SCAU015811"/>
</dbReference>
<dbReference type="Pfam" id="PF00089">
    <property type="entry name" value="Trypsin"/>
    <property type="match status" value="1"/>
</dbReference>
<dbReference type="PROSITE" id="PS00135">
    <property type="entry name" value="TRYPSIN_SER"/>
    <property type="match status" value="1"/>
</dbReference>
<evidence type="ECO:0000313" key="10">
    <source>
        <dbReference type="EnsemblMetazoa" id="SCAU015811-PA"/>
    </source>
</evidence>
<sequence length="498" mass="56166">MISNKKRFCSSLSVLVIICVVDKATSYLADNLANCHCVLLKNCDTINELIHSSNDIPFLTSTIKAAVCEFDGSNIYVCCPEKKSYKRHAKHMANLDYIDDLSGLNCPPSFGKEYDYDEYMKLHPHDNDDDNYDDVHSKDENKDISNSKDESTEDRHLGPVYCNPWGNCVRFKFPKDDTQSNYNKSPEQHYHTYDHDNHDHGFRIPFFPFHHHHHPHDHEDDHDFSYGHHYGERPPEITSTTATPTRVFTECGTLPNTGSSGVYPWIVRLAYLNTTSRTVRHRCLGTIISDQHILTAAHCVDSLVNDLRLIYARVGDDNNFEDFKIIETTIHPSYNEPLFNNDVALLRLSRTHNSRIPISKICLPVSDSAIAVGSTGVVAGWSENGGALNAPSGSIRYINLPILNNTECAIRYAKYSENFESTIIITPREFCAKSEAMNDVCEGDSGGPFMDRSPTNRYTLVGIVAFGPKTNCGQSNLPGVYMRVSAYVNWIQQKITIP</sequence>
<evidence type="ECO:0000256" key="8">
    <source>
        <dbReference type="SAM" id="SignalP"/>
    </source>
</evidence>
<dbReference type="GO" id="GO:0006508">
    <property type="term" value="P:proteolysis"/>
    <property type="evidence" value="ECO:0007669"/>
    <property type="project" value="UniProtKB-KW"/>
</dbReference>
<feature type="domain" description="Peptidase S1" evidence="9">
    <location>
        <begin position="252"/>
        <end position="496"/>
    </location>
</feature>
<comment type="subcellular location">
    <subcellularLocation>
        <location evidence="1">Secreted</location>
    </subcellularLocation>
</comment>
<keyword evidence="2" id="KW-0964">Secreted</keyword>
<dbReference type="PROSITE" id="PS00134">
    <property type="entry name" value="TRYPSIN_HIS"/>
    <property type="match status" value="1"/>
</dbReference>
<dbReference type="KEGG" id="scac:106087055"/>
<dbReference type="SMART" id="SM00020">
    <property type="entry name" value="Tryp_SPc"/>
    <property type="match status" value="1"/>
</dbReference>
<evidence type="ECO:0000256" key="2">
    <source>
        <dbReference type="ARBA" id="ARBA00022525"/>
    </source>
</evidence>
<accession>A0A1I8QC86</accession>
<dbReference type="InterPro" id="IPR001314">
    <property type="entry name" value="Peptidase_S1A"/>
</dbReference>
<keyword evidence="6" id="KW-0378">Hydrolase</keyword>
<feature type="signal peptide" evidence="8">
    <location>
        <begin position="1"/>
        <end position="26"/>
    </location>
</feature>
<dbReference type="InterPro" id="IPR001254">
    <property type="entry name" value="Trypsin_dom"/>
</dbReference>
<evidence type="ECO:0000259" key="9">
    <source>
        <dbReference type="PROSITE" id="PS50240"/>
    </source>
</evidence>
<dbReference type="Proteomes" id="UP000095300">
    <property type="component" value="Unassembled WGS sequence"/>
</dbReference>
<organism evidence="10 11">
    <name type="scientific">Stomoxys calcitrans</name>
    <name type="common">Stable fly</name>
    <name type="synonym">Conops calcitrans</name>
    <dbReference type="NCBI Taxonomy" id="35570"/>
    <lineage>
        <taxon>Eukaryota</taxon>
        <taxon>Metazoa</taxon>
        <taxon>Ecdysozoa</taxon>
        <taxon>Arthropoda</taxon>
        <taxon>Hexapoda</taxon>
        <taxon>Insecta</taxon>
        <taxon>Pterygota</taxon>
        <taxon>Neoptera</taxon>
        <taxon>Endopterygota</taxon>
        <taxon>Diptera</taxon>
        <taxon>Brachycera</taxon>
        <taxon>Muscomorpha</taxon>
        <taxon>Muscoidea</taxon>
        <taxon>Muscidae</taxon>
        <taxon>Stomoxys</taxon>
    </lineage>
</organism>
<dbReference type="PRINTS" id="PR00722">
    <property type="entry name" value="CHYMOTRYPSIN"/>
</dbReference>
<reference evidence="10" key="1">
    <citation type="submission" date="2020-05" db="UniProtKB">
        <authorList>
            <consortium name="EnsemblMetazoa"/>
        </authorList>
    </citation>
    <scope>IDENTIFICATION</scope>
    <source>
        <strain evidence="10">USDA</strain>
    </source>
</reference>
<dbReference type="GO" id="GO:0004252">
    <property type="term" value="F:serine-type endopeptidase activity"/>
    <property type="evidence" value="ECO:0007669"/>
    <property type="project" value="InterPro"/>
</dbReference>
<keyword evidence="4" id="KW-1015">Disulfide bond</keyword>
<dbReference type="InterPro" id="IPR009003">
    <property type="entry name" value="Peptidase_S1_PA"/>
</dbReference>
<protein>
    <recommendedName>
        <fullName evidence="9">Peptidase S1 domain-containing protein</fullName>
    </recommendedName>
</protein>
<name>A0A1I8QC86_STOCA</name>
<dbReference type="InterPro" id="IPR043504">
    <property type="entry name" value="Peptidase_S1_PA_chymotrypsin"/>
</dbReference>
<feature type="region of interest" description="Disordered" evidence="7">
    <location>
        <begin position="127"/>
        <end position="156"/>
    </location>
</feature>
<dbReference type="Gene3D" id="3.30.1640.30">
    <property type="match status" value="1"/>
</dbReference>
<evidence type="ECO:0000256" key="3">
    <source>
        <dbReference type="ARBA" id="ARBA00022729"/>
    </source>
</evidence>
<keyword evidence="5" id="KW-0325">Glycoprotein</keyword>
<dbReference type="InterPro" id="IPR033116">
    <property type="entry name" value="TRYPSIN_SER"/>
</dbReference>
<keyword evidence="6" id="KW-0720">Serine protease</keyword>
<evidence type="ECO:0000256" key="1">
    <source>
        <dbReference type="ARBA" id="ARBA00004613"/>
    </source>
</evidence>
<gene>
    <name evidence="10" type="primary">106087055</name>
</gene>
<dbReference type="OrthoDB" id="547031at2759"/>
<evidence type="ECO:0000256" key="7">
    <source>
        <dbReference type="SAM" id="MobiDB-lite"/>
    </source>
</evidence>
<dbReference type="CDD" id="cd00190">
    <property type="entry name" value="Tryp_SPc"/>
    <property type="match status" value="1"/>
</dbReference>
<dbReference type="PANTHER" id="PTHR24260">
    <property type="match status" value="1"/>
</dbReference>
<dbReference type="SUPFAM" id="SSF50494">
    <property type="entry name" value="Trypsin-like serine proteases"/>
    <property type="match status" value="1"/>
</dbReference>
<dbReference type="PANTHER" id="PTHR24260:SF145">
    <property type="entry name" value="FI17609P1-RELATED"/>
    <property type="match status" value="1"/>
</dbReference>